<dbReference type="SUPFAM" id="SSF69754">
    <property type="entry name" value="Ribosome binding protein Y (YfiA homologue)"/>
    <property type="match status" value="1"/>
</dbReference>
<dbReference type="Pfam" id="PF02482">
    <property type="entry name" value="Ribosomal_S30AE"/>
    <property type="match status" value="1"/>
</dbReference>
<reference evidence="1 2" key="1">
    <citation type="submission" date="2017-06" db="EMBL/GenBank/DDBJ databases">
        <authorList>
            <consortium name="Pathogen Informatics"/>
        </authorList>
    </citation>
    <scope>NUCLEOTIDE SEQUENCE [LARGE SCALE GENOMIC DNA]</scope>
    <source>
        <strain evidence="1 2">NCTC13490</strain>
    </source>
</reference>
<dbReference type="InterPro" id="IPR003489">
    <property type="entry name" value="RHF/RaiA"/>
</dbReference>
<evidence type="ECO:0008006" key="3">
    <source>
        <dbReference type="Google" id="ProtNLM"/>
    </source>
</evidence>
<dbReference type="Proteomes" id="UP000215196">
    <property type="component" value="Chromosome 1"/>
</dbReference>
<dbReference type="AlphaFoldDB" id="A0A239X7I1"/>
<dbReference type="EMBL" id="LT906465">
    <property type="protein sequence ID" value="SNV42008.1"/>
    <property type="molecule type" value="Genomic_DNA"/>
</dbReference>
<dbReference type="RefSeq" id="WP_095071019.1">
    <property type="nucleotide sequence ID" value="NZ_LT906465.1"/>
</dbReference>
<evidence type="ECO:0000313" key="2">
    <source>
        <dbReference type="Proteomes" id="UP000215196"/>
    </source>
</evidence>
<sequence length="104" mass="11955">MEILINSDNEVKMDQAGKDYFRAELQDSLKRFEDYVTRFEVYFSDETSNKDTPGDQKCVIEARIKGRNPEIVTSHASAQKAAFDASIDKIRTVLDRVIDQQRGH</sequence>
<accession>A0A239X7I1</accession>
<dbReference type="KEGG" id="ctak:4412677_01011"/>
<protein>
    <recommendedName>
        <fullName evidence="3">HPF/RaiA family ribosome-associated protein</fullName>
    </recommendedName>
</protein>
<keyword evidence="2" id="KW-1185">Reference proteome</keyword>
<dbReference type="InterPro" id="IPR036567">
    <property type="entry name" value="RHF-like"/>
</dbReference>
<dbReference type="Gene3D" id="3.30.160.100">
    <property type="entry name" value="Ribosome hibernation promotion factor-like"/>
    <property type="match status" value="1"/>
</dbReference>
<organism evidence="1 2">
    <name type="scientific">Chryseobacterium taklimakanense</name>
    <dbReference type="NCBI Taxonomy" id="536441"/>
    <lineage>
        <taxon>Bacteria</taxon>
        <taxon>Pseudomonadati</taxon>
        <taxon>Bacteroidota</taxon>
        <taxon>Flavobacteriia</taxon>
        <taxon>Flavobacteriales</taxon>
        <taxon>Weeksellaceae</taxon>
        <taxon>Chryseobacterium group</taxon>
        <taxon>Chryseobacterium</taxon>
    </lineage>
</organism>
<evidence type="ECO:0000313" key="1">
    <source>
        <dbReference type="EMBL" id="SNV42008.1"/>
    </source>
</evidence>
<name>A0A239X7I1_9FLAO</name>
<gene>
    <name evidence="1" type="ORF">SAMEA4412677_01011</name>
</gene>
<proteinExistence type="predicted"/>